<keyword evidence="2" id="KW-0547">Nucleotide-binding</keyword>
<protein>
    <submittedName>
        <fullName evidence="4">Septin-9</fullName>
    </submittedName>
</protein>
<comment type="caution">
    <text evidence="4">The sequence shown here is derived from an EMBL/GenBank/DDBJ whole genome shotgun (WGS) entry which is preliminary data.</text>
</comment>
<proteinExistence type="inferred from homology"/>
<feature type="domain" description="AIG1-type G" evidence="3">
    <location>
        <begin position="213"/>
        <end position="360"/>
    </location>
</feature>
<dbReference type="InterPro" id="IPR027417">
    <property type="entry name" value="P-loop_NTPase"/>
</dbReference>
<dbReference type="OMA" id="NDAICES"/>
<dbReference type="EMBL" id="LNIX01000001">
    <property type="protein sequence ID" value="OXA62927.1"/>
    <property type="molecule type" value="Genomic_DNA"/>
</dbReference>
<dbReference type="GO" id="GO:0005525">
    <property type="term" value="F:GTP binding"/>
    <property type="evidence" value="ECO:0007669"/>
    <property type="project" value="InterPro"/>
</dbReference>
<dbReference type="AlphaFoldDB" id="A0A226F0K1"/>
<evidence type="ECO:0000259" key="3">
    <source>
        <dbReference type="Pfam" id="PF04548"/>
    </source>
</evidence>
<keyword evidence="5" id="KW-1185">Reference proteome</keyword>
<comment type="similarity">
    <text evidence="1">Belongs to the TRAFAC class TrmE-Era-EngA-EngB-Septin-like GTPase superfamily. AIG1/Toc34/Toc159-like paraseptin GTPase family. IAN subfamily.</text>
</comment>
<dbReference type="CDD" id="cd00882">
    <property type="entry name" value="Ras_like_GTPase"/>
    <property type="match status" value="1"/>
</dbReference>
<organism evidence="4 5">
    <name type="scientific">Folsomia candida</name>
    <name type="common">Springtail</name>
    <dbReference type="NCBI Taxonomy" id="158441"/>
    <lineage>
        <taxon>Eukaryota</taxon>
        <taxon>Metazoa</taxon>
        <taxon>Ecdysozoa</taxon>
        <taxon>Arthropoda</taxon>
        <taxon>Hexapoda</taxon>
        <taxon>Collembola</taxon>
        <taxon>Entomobryomorpha</taxon>
        <taxon>Isotomoidea</taxon>
        <taxon>Isotomidae</taxon>
        <taxon>Proisotominae</taxon>
        <taxon>Folsomia</taxon>
    </lineage>
</organism>
<gene>
    <name evidence="4" type="ORF">Fcan01_01233</name>
</gene>
<dbReference type="Gene3D" id="3.40.50.300">
    <property type="entry name" value="P-loop containing nucleotide triphosphate hydrolases"/>
    <property type="match status" value="1"/>
</dbReference>
<sequence>MGQTISFIEAEKKTWINHNLQYDHTVRSANLKILEEILEDEKFVLSNTDSGWGNVKFQHWFFTNGVYYIEFGTPNLDIYSACVTIVTNTKRQHITAPTAFETKLTAEVRQRIRHVLGMNNYSLCLRNCEHVANYIARGRWISHQMDMDRGHLFDWVKRDIMDHHLRIVNSFPSDIQPHVFRGQPERQIYSFLKDHFVATQFSYYLDYNEDTYNIILIGPTGAGKSHLINLMFNDAICESKVSHSSVTREIYFIRGKGMVYDVETKKFVQRNIVVTDTIGLCDTEWAENEIISMIKGRVSSNIRKLDAVFIVFKADRLQPQHVRNIKHILQWLDYEKNRLRICFISTFADFLDQEKKNSLREEAEKIFNITSTVRRAVPYAGKIINSLIYTGFPPEDALNALTRGRVDESWDEFKMLMTLPGKANRIDLKDKVWACNIL</sequence>
<dbReference type="InterPro" id="IPR006703">
    <property type="entry name" value="G_AIG1"/>
</dbReference>
<dbReference type="Pfam" id="PF04548">
    <property type="entry name" value="AIG1"/>
    <property type="match status" value="1"/>
</dbReference>
<dbReference type="OrthoDB" id="1925699at2759"/>
<name>A0A226F0K1_FOLCA</name>
<evidence type="ECO:0000313" key="4">
    <source>
        <dbReference type="EMBL" id="OXA62927.1"/>
    </source>
</evidence>
<dbReference type="Gene3D" id="3.90.1720.10">
    <property type="entry name" value="endopeptidase domain like (from Nostoc punctiforme)"/>
    <property type="match status" value="1"/>
</dbReference>
<accession>A0A226F0K1</accession>
<reference evidence="4 5" key="1">
    <citation type="submission" date="2015-12" db="EMBL/GenBank/DDBJ databases">
        <title>The genome of Folsomia candida.</title>
        <authorList>
            <person name="Faddeeva A."/>
            <person name="Derks M.F."/>
            <person name="Anvar Y."/>
            <person name="Smit S."/>
            <person name="Van Straalen N."/>
            <person name="Roelofs D."/>
        </authorList>
    </citation>
    <scope>NUCLEOTIDE SEQUENCE [LARGE SCALE GENOMIC DNA]</scope>
    <source>
        <strain evidence="4 5">VU population</strain>
        <tissue evidence="4">Whole body</tissue>
    </source>
</reference>
<evidence type="ECO:0000313" key="5">
    <source>
        <dbReference type="Proteomes" id="UP000198287"/>
    </source>
</evidence>
<evidence type="ECO:0000256" key="1">
    <source>
        <dbReference type="ARBA" id="ARBA00008535"/>
    </source>
</evidence>
<dbReference type="Proteomes" id="UP000198287">
    <property type="component" value="Unassembled WGS sequence"/>
</dbReference>
<evidence type="ECO:0000256" key="2">
    <source>
        <dbReference type="ARBA" id="ARBA00022741"/>
    </source>
</evidence>
<dbReference type="SUPFAM" id="SSF52540">
    <property type="entry name" value="P-loop containing nucleoside triphosphate hydrolases"/>
    <property type="match status" value="1"/>
</dbReference>